<evidence type="ECO:0000256" key="1">
    <source>
        <dbReference type="SAM" id="MobiDB-lite"/>
    </source>
</evidence>
<name>A0A8C9P936_SPEDA</name>
<dbReference type="Proteomes" id="UP000694422">
    <property type="component" value="Unplaced"/>
</dbReference>
<evidence type="ECO:0000313" key="3">
    <source>
        <dbReference type="Proteomes" id="UP000694422"/>
    </source>
</evidence>
<sequence length="89" mass="9901">MWRHRATQQGHHLQPKVVTAGGGNDIQWSGGGNDIQWLEADIISTVKFNHSGKLLVTGGKSGRVVIFHQKQEHLQPKDLSLPIQRSSQK</sequence>
<protein>
    <submittedName>
        <fullName evidence="2">Uncharacterized protein</fullName>
    </submittedName>
</protein>
<reference evidence="2" key="1">
    <citation type="submission" date="2025-08" db="UniProtKB">
        <authorList>
            <consortium name="Ensembl"/>
        </authorList>
    </citation>
    <scope>IDENTIFICATION</scope>
</reference>
<organism evidence="2 3">
    <name type="scientific">Spermophilus dauricus</name>
    <name type="common">Daurian ground squirrel</name>
    <dbReference type="NCBI Taxonomy" id="99837"/>
    <lineage>
        <taxon>Eukaryota</taxon>
        <taxon>Metazoa</taxon>
        <taxon>Chordata</taxon>
        <taxon>Craniata</taxon>
        <taxon>Vertebrata</taxon>
        <taxon>Euteleostomi</taxon>
        <taxon>Mammalia</taxon>
        <taxon>Eutheria</taxon>
        <taxon>Euarchontoglires</taxon>
        <taxon>Glires</taxon>
        <taxon>Rodentia</taxon>
        <taxon>Sciuromorpha</taxon>
        <taxon>Sciuridae</taxon>
        <taxon>Xerinae</taxon>
        <taxon>Marmotini</taxon>
        <taxon>Spermophilus</taxon>
    </lineage>
</organism>
<dbReference type="AlphaFoldDB" id="A0A8C9P936"/>
<evidence type="ECO:0000313" key="2">
    <source>
        <dbReference type="Ensembl" id="ENSSDAP00000004961.1"/>
    </source>
</evidence>
<feature type="region of interest" description="Disordered" evidence="1">
    <location>
        <begin position="1"/>
        <end position="25"/>
    </location>
</feature>
<keyword evidence="3" id="KW-1185">Reference proteome</keyword>
<accession>A0A8C9P936</accession>
<dbReference type="Ensembl" id="ENSSDAT00000005684.1">
    <property type="protein sequence ID" value="ENSSDAP00000004961.1"/>
    <property type="gene ID" value="ENSSDAG00000004650.1"/>
</dbReference>
<reference evidence="2" key="2">
    <citation type="submission" date="2025-09" db="UniProtKB">
        <authorList>
            <consortium name="Ensembl"/>
        </authorList>
    </citation>
    <scope>IDENTIFICATION</scope>
</reference>
<proteinExistence type="predicted"/>